<keyword evidence="4" id="KW-0862">Zinc</keyword>
<evidence type="ECO:0000313" key="8">
    <source>
        <dbReference type="EMBL" id="CAH3195216.1"/>
    </source>
</evidence>
<dbReference type="PROSITE" id="PS50157">
    <property type="entry name" value="ZINC_FINGER_C2H2_2"/>
    <property type="match status" value="2"/>
</dbReference>
<feature type="compositionally biased region" description="Polar residues" evidence="6">
    <location>
        <begin position="198"/>
        <end position="210"/>
    </location>
</feature>
<evidence type="ECO:0000256" key="3">
    <source>
        <dbReference type="ARBA" id="ARBA00022771"/>
    </source>
</evidence>
<feature type="non-terminal residue" evidence="8">
    <location>
        <position position="239"/>
    </location>
</feature>
<evidence type="ECO:0000256" key="5">
    <source>
        <dbReference type="PROSITE-ProRule" id="PRU00042"/>
    </source>
</evidence>
<dbReference type="EMBL" id="CALNXI010004166">
    <property type="protein sequence ID" value="CAH3195216.1"/>
    <property type="molecule type" value="Genomic_DNA"/>
</dbReference>
<keyword evidence="3 5" id="KW-0863">Zinc-finger</keyword>
<evidence type="ECO:0000313" key="9">
    <source>
        <dbReference type="Proteomes" id="UP001159427"/>
    </source>
</evidence>
<name>A0ABN8SWH2_9CNID</name>
<dbReference type="InterPro" id="IPR036236">
    <property type="entry name" value="Znf_C2H2_sf"/>
</dbReference>
<keyword evidence="2" id="KW-0677">Repeat</keyword>
<dbReference type="PROSITE" id="PS00028">
    <property type="entry name" value="ZINC_FINGER_C2H2_1"/>
    <property type="match status" value="2"/>
</dbReference>
<dbReference type="Gene3D" id="3.30.160.60">
    <property type="entry name" value="Classic Zinc Finger"/>
    <property type="match status" value="2"/>
</dbReference>
<organism evidence="8 9">
    <name type="scientific">Porites evermanni</name>
    <dbReference type="NCBI Taxonomy" id="104178"/>
    <lineage>
        <taxon>Eukaryota</taxon>
        <taxon>Metazoa</taxon>
        <taxon>Cnidaria</taxon>
        <taxon>Anthozoa</taxon>
        <taxon>Hexacorallia</taxon>
        <taxon>Scleractinia</taxon>
        <taxon>Fungiina</taxon>
        <taxon>Poritidae</taxon>
        <taxon>Porites</taxon>
    </lineage>
</organism>
<accession>A0ABN8SWH2</accession>
<reference evidence="8 9" key="1">
    <citation type="submission" date="2022-05" db="EMBL/GenBank/DDBJ databases">
        <authorList>
            <consortium name="Genoscope - CEA"/>
            <person name="William W."/>
        </authorList>
    </citation>
    <scope>NUCLEOTIDE SEQUENCE [LARGE SCALE GENOMIC DNA]</scope>
</reference>
<evidence type="ECO:0000256" key="2">
    <source>
        <dbReference type="ARBA" id="ARBA00022737"/>
    </source>
</evidence>
<dbReference type="SUPFAM" id="SSF57667">
    <property type="entry name" value="beta-beta-alpha zinc fingers"/>
    <property type="match status" value="2"/>
</dbReference>
<dbReference type="PANTHER" id="PTHR19818">
    <property type="entry name" value="ZINC FINGER PROTEIN ZIC AND GLI"/>
    <property type="match status" value="1"/>
</dbReference>
<feature type="compositionally biased region" description="Low complexity" evidence="6">
    <location>
        <begin position="106"/>
        <end position="115"/>
    </location>
</feature>
<feature type="compositionally biased region" description="Polar residues" evidence="6">
    <location>
        <begin position="132"/>
        <end position="178"/>
    </location>
</feature>
<dbReference type="InterPro" id="IPR050329">
    <property type="entry name" value="GLI_C2H2-zinc-finger"/>
</dbReference>
<dbReference type="SMART" id="SM00355">
    <property type="entry name" value="ZnF_C2H2"/>
    <property type="match status" value="2"/>
</dbReference>
<dbReference type="Proteomes" id="UP001159427">
    <property type="component" value="Unassembled WGS sequence"/>
</dbReference>
<feature type="domain" description="C2H2-type" evidence="7">
    <location>
        <begin position="15"/>
        <end position="45"/>
    </location>
</feature>
<keyword evidence="1" id="KW-0479">Metal-binding</keyword>
<comment type="caution">
    <text evidence="8">The sequence shown here is derived from an EMBL/GenBank/DDBJ whole genome shotgun (WGS) entry which is preliminary data.</text>
</comment>
<evidence type="ECO:0000259" key="7">
    <source>
        <dbReference type="PROSITE" id="PS50157"/>
    </source>
</evidence>
<feature type="non-terminal residue" evidence="8">
    <location>
        <position position="1"/>
    </location>
</feature>
<dbReference type="PANTHER" id="PTHR19818:SF139">
    <property type="entry name" value="PAIR-RULE PROTEIN ODD-PAIRED"/>
    <property type="match status" value="1"/>
</dbReference>
<feature type="compositionally biased region" description="Basic residues" evidence="6">
    <location>
        <begin position="87"/>
        <end position="97"/>
    </location>
</feature>
<gene>
    <name evidence="8" type="ORF">PEVE_00029679</name>
</gene>
<keyword evidence="9" id="KW-1185">Reference proteome</keyword>
<dbReference type="InterPro" id="IPR013087">
    <property type="entry name" value="Znf_C2H2_type"/>
</dbReference>
<feature type="region of interest" description="Disordered" evidence="6">
    <location>
        <begin position="78"/>
        <end position="227"/>
    </location>
</feature>
<evidence type="ECO:0000256" key="6">
    <source>
        <dbReference type="SAM" id="MobiDB-lite"/>
    </source>
</evidence>
<evidence type="ECO:0000256" key="1">
    <source>
        <dbReference type="ARBA" id="ARBA00022723"/>
    </source>
</evidence>
<sequence>LKRHARLHSSDRKMYECPREGCSRVYTKAFNLRVHIKAYHEGNKPYLCTVEGCDKGFAHKVSLKQHMILHSQNKINLKAPSRGQSAQKKKSKKKRRPVSLAKKLSGYRSSSLSESSDTHTSEAGSRRRKSSRLAQNKTGINTVNANNVHDRTASQSNTASLRNVEESTTSLPSINAANSHEGPKKTAVNMDLPEEVQVDSSPVPSGSVRLSDTPAVDKQHGTSSALSSNLVPAVLAEEM</sequence>
<dbReference type="Pfam" id="PF00096">
    <property type="entry name" value="zf-C2H2"/>
    <property type="match status" value="2"/>
</dbReference>
<evidence type="ECO:0000256" key="4">
    <source>
        <dbReference type="ARBA" id="ARBA00022833"/>
    </source>
</evidence>
<proteinExistence type="predicted"/>
<protein>
    <recommendedName>
        <fullName evidence="7">C2H2-type domain-containing protein</fullName>
    </recommendedName>
</protein>
<feature type="domain" description="C2H2-type" evidence="7">
    <location>
        <begin position="46"/>
        <end position="75"/>
    </location>
</feature>